<keyword evidence="2" id="KW-1133">Transmembrane helix</keyword>
<keyword evidence="4" id="KW-1185">Reference proteome</keyword>
<dbReference type="PANTHER" id="PTHR31303:SF1">
    <property type="entry name" value="CTP-DEPENDENT DIACYLGLYCEROL KINASE 1"/>
    <property type="match status" value="1"/>
</dbReference>
<organism evidence="3 4">
    <name type="scientific">Fistulina hepatica ATCC 64428</name>
    <dbReference type="NCBI Taxonomy" id="1128425"/>
    <lineage>
        <taxon>Eukaryota</taxon>
        <taxon>Fungi</taxon>
        <taxon>Dikarya</taxon>
        <taxon>Basidiomycota</taxon>
        <taxon>Agaricomycotina</taxon>
        <taxon>Agaricomycetes</taxon>
        <taxon>Agaricomycetidae</taxon>
        <taxon>Agaricales</taxon>
        <taxon>Fistulinaceae</taxon>
        <taxon>Fistulina</taxon>
    </lineage>
</organism>
<dbReference type="OrthoDB" id="5673at2759"/>
<evidence type="ECO:0000313" key="3">
    <source>
        <dbReference type="EMBL" id="KIY49692.1"/>
    </source>
</evidence>
<dbReference type="Proteomes" id="UP000054144">
    <property type="component" value="Unassembled WGS sequence"/>
</dbReference>
<feature type="transmembrane region" description="Helical" evidence="2">
    <location>
        <begin position="347"/>
        <end position="367"/>
    </location>
</feature>
<feature type="transmembrane region" description="Helical" evidence="2">
    <location>
        <begin position="139"/>
        <end position="157"/>
    </location>
</feature>
<feature type="compositionally biased region" description="Basic residues" evidence="1">
    <location>
        <begin position="1"/>
        <end position="11"/>
    </location>
</feature>
<feature type="transmembrane region" description="Helical" evidence="2">
    <location>
        <begin position="310"/>
        <end position="335"/>
    </location>
</feature>
<dbReference type="InterPro" id="IPR037997">
    <property type="entry name" value="Dgk1-like"/>
</dbReference>
<keyword evidence="2" id="KW-0812">Transmembrane</keyword>
<feature type="region of interest" description="Disordered" evidence="1">
    <location>
        <begin position="1"/>
        <end position="20"/>
    </location>
</feature>
<proteinExistence type="predicted"/>
<dbReference type="AlphaFoldDB" id="A0A0D7AEC2"/>
<feature type="transmembrane region" description="Helical" evidence="2">
    <location>
        <begin position="191"/>
        <end position="211"/>
    </location>
</feature>
<feature type="non-terminal residue" evidence="3">
    <location>
        <position position="369"/>
    </location>
</feature>
<gene>
    <name evidence="3" type="ORF">FISHEDRAFT_8014</name>
</gene>
<dbReference type="GO" id="GO:0006654">
    <property type="term" value="P:phosphatidic acid biosynthetic process"/>
    <property type="evidence" value="ECO:0007669"/>
    <property type="project" value="TreeGrafter"/>
</dbReference>
<evidence type="ECO:0000256" key="2">
    <source>
        <dbReference type="SAM" id="Phobius"/>
    </source>
</evidence>
<dbReference type="GO" id="GO:0005789">
    <property type="term" value="C:endoplasmic reticulum membrane"/>
    <property type="evidence" value="ECO:0007669"/>
    <property type="project" value="TreeGrafter"/>
</dbReference>
<evidence type="ECO:0008006" key="5">
    <source>
        <dbReference type="Google" id="ProtNLM"/>
    </source>
</evidence>
<feature type="non-terminal residue" evidence="3">
    <location>
        <position position="1"/>
    </location>
</feature>
<keyword evidence="2" id="KW-0472">Membrane</keyword>
<feature type="transmembrane region" description="Helical" evidence="2">
    <location>
        <begin position="223"/>
        <end position="248"/>
    </location>
</feature>
<evidence type="ECO:0000256" key="1">
    <source>
        <dbReference type="SAM" id="MobiDB-lite"/>
    </source>
</evidence>
<dbReference type="PANTHER" id="PTHR31303">
    <property type="entry name" value="CTP-DEPENDENT DIACYLGLYCEROL KINASE 1"/>
    <property type="match status" value="1"/>
</dbReference>
<dbReference type="EMBL" id="KN881721">
    <property type="protein sequence ID" value="KIY49692.1"/>
    <property type="molecule type" value="Genomic_DNA"/>
</dbReference>
<name>A0A0D7AEC2_9AGAR</name>
<accession>A0A0D7AEC2</accession>
<dbReference type="GO" id="GO:0004143">
    <property type="term" value="F:ATP-dependent diacylglycerol kinase activity"/>
    <property type="evidence" value="ECO:0007669"/>
    <property type="project" value="InterPro"/>
</dbReference>
<feature type="transmembrane region" description="Helical" evidence="2">
    <location>
        <begin position="269"/>
        <end position="290"/>
    </location>
</feature>
<reference evidence="3 4" key="1">
    <citation type="journal article" date="2015" name="Fungal Genet. Biol.">
        <title>Evolution of novel wood decay mechanisms in Agaricales revealed by the genome sequences of Fistulina hepatica and Cylindrobasidium torrendii.</title>
        <authorList>
            <person name="Floudas D."/>
            <person name="Held B.W."/>
            <person name="Riley R."/>
            <person name="Nagy L.G."/>
            <person name="Koehler G."/>
            <person name="Ransdell A.S."/>
            <person name="Younus H."/>
            <person name="Chow J."/>
            <person name="Chiniquy J."/>
            <person name="Lipzen A."/>
            <person name="Tritt A."/>
            <person name="Sun H."/>
            <person name="Haridas S."/>
            <person name="LaButti K."/>
            <person name="Ohm R.A."/>
            <person name="Kues U."/>
            <person name="Blanchette R.A."/>
            <person name="Grigoriev I.V."/>
            <person name="Minto R.E."/>
            <person name="Hibbett D.S."/>
        </authorList>
    </citation>
    <scope>NUCLEOTIDE SEQUENCE [LARGE SCALE GENOMIC DNA]</scope>
    <source>
        <strain evidence="3 4">ATCC 64428</strain>
    </source>
</reference>
<evidence type="ECO:0000313" key="4">
    <source>
        <dbReference type="Proteomes" id="UP000054144"/>
    </source>
</evidence>
<feature type="transmembrane region" description="Helical" evidence="2">
    <location>
        <begin position="118"/>
        <end position="133"/>
    </location>
</feature>
<sequence>SASIPRTKRSPSPRVSLTVTTEKGVQSITREMIKRLEQLGGGHLDELEIEAKENEEELWVERALKPGANGSLRGAPDGLATIPTRHVKGAIANGHDVRRRPATPTTSKKVDWEIPRKLLHASIGFFTIYLYNTRGDPKIVVFALSTALCIILPADFLRFRSKRFERLYERVLGFLMRECEKARLSPMFSTIYRVLIVAQESINGVVWYILGVNFVLTFYPLDVAVASILILSWADTAASTFGRLWGAYTPRLPKRTPILRLPLAPRKSLAGFIAAAVTGSLIAFGFWTYVAPVRSGLTWTWEQGVASSAAGAPIASGWFGILAISLVAGLVSAVAEALDLGSLDDNLTLPIISGGCLFAMFRFIQWFCS</sequence>
<protein>
    <recommendedName>
        <fullName evidence="5">Phosphatidate cytidylyltransferase</fullName>
    </recommendedName>
</protein>